<keyword evidence="2" id="KW-0328">Glycosyltransferase</keyword>
<dbReference type="EMBL" id="PKMF04000297">
    <property type="protein sequence ID" value="KAK7838836.1"/>
    <property type="molecule type" value="Genomic_DNA"/>
</dbReference>
<comment type="caution">
    <text evidence="6">The sequence shown here is derived from an EMBL/GenBank/DDBJ whole genome shotgun (WGS) entry which is preliminary data.</text>
</comment>
<evidence type="ECO:0000256" key="3">
    <source>
        <dbReference type="ARBA" id="ARBA00022679"/>
    </source>
</evidence>
<evidence type="ECO:0000313" key="7">
    <source>
        <dbReference type="Proteomes" id="UP000237347"/>
    </source>
</evidence>
<dbReference type="PROSITE" id="PS00375">
    <property type="entry name" value="UDPGT"/>
    <property type="match status" value="1"/>
</dbReference>
<evidence type="ECO:0000259" key="5">
    <source>
        <dbReference type="Pfam" id="PF26168"/>
    </source>
</evidence>
<evidence type="ECO:0000313" key="6">
    <source>
        <dbReference type="EMBL" id="KAK7838836.1"/>
    </source>
</evidence>
<evidence type="ECO:0000256" key="4">
    <source>
        <dbReference type="SAM" id="MobiDB-lite"/>
    </source>
</evidence>
<name>A0AAW0KLB1_QUESU</name>
<sequence length="1664" mass="187328">MLRQPVEKLFEKLTPRPRCIISDMTLPWTFAHFQLLESISSETEYFDVPGLPDQIEIKVTKAQLPGALATSLKDFNVQMMEAEMASYGIIMNTFEELEPWYIKEYKKARMDKVWCVGPVSLCNKNDLDKAQRGNKASIDEHQCLKWLDSREPNSVVYACLGSLCNLISSQLIELGLALEASKRPFIWIHFVLFPLMAQGHMIPMMDIARLLAQQGVIITVITTPHNATRFETILARAVDSGLQIHVIQLEFPSEEAGLPKGCENIDMLPSPDLIFNFFTATCMLQQPVEKLFERLTPRPRCIISDMTLPWTMNLASKFHIPRISFHGTCCFCLFCMRSLYISKLLESISSETEYFVLPGLPDQIEIKVTKAQLPGARATRLKDFNVQMMEAEMASYGIIMNTFEELEPWYIKEYKKARMDKVWCVGPVSLCNKNDLDKAQRGNKASIDEHQCLKWLDSREPNSVVYACLGSLCNLISSQLIELGLALEASKRPFIWIMPMASQSQQLHFILFPLMAQGHMIPMIDIAKLLAQRGVVVTVITTTHNEARFETCLARAIESGLQIRVIPLEFPCEEAGIPEGCDNLDKLPSLELGTNFFTSTCMLHQPVEDLFEKLTPQPSCIISDMCLPWTSDIARKFHIPRISFLGGSCFCLLCFHNLRVHKAQEKVSSESEYFVVPGLPDHVEFTKSQIPFPRDSRMKKLSEQIAAADSASYGIIVNTFEELESAYVKEYKKAWEDKVWCVGPVSLCNKDRLDMTERGNKASIEEYQCMKWLDSQEPCSVVYVSLGSLCNLTPSQLIELGLGLEASNRPFIWAIREGNESKELEKWVLEERLMDEGEEREERRKRTRELGEIAKIAVEFGGSSYLNLTLLIQDICNKQNMANQLFAQRGVIITIVTTPLNVIRIKSIINRAIDSGLPIRLVQLQLPLHEAGLPEGCENIDTVPSRGLFRNFFDAVSKLQQPLEQLLEEMEPSPSCIIADKNLAWTGDITTKFHIPRILFDGTSCFNLLCGHSILASKVNESASVSDLEPFVVPGLPDRIELTRAQLPTNLNTSLKDFKDLHEKINASEEGAYGVVVNSFVELEPEYVKGYRKAKGDKVWCIGPVSLSNKADLDKAQRGNKSSIDENQCLNWLDLWPQNSVVYACLGSLSRLTLLQLIELGLGLEACEQPFIWLLAMASQSQPLHFILFPLMAQGHMIPMIDVAKLLAQRGVPVSVITTTHNAARFETSLARAVESGLQIQVIPLQFPCEEAGIPEGCDNLDKLPSLELGTKFFSSTSMLQQPVEELFEKLAPRPSCIISDMTLAWTADIALKFHIPRISFVGVCCFSLLCWHNLRAHKVFERISSESEYMVVPGLPDHVEFTKSQLSFSRDSRMEELCEQMVATDLASSYGVIVNSFEELEPAYVKEYKKVREDKVWCIGPVSLCNKDHLDKAERGNKASIGEHQCMKWLDSQEPCSVVYVCLGSLCNLIPSQLVELGLGLEASKRPFIWVIKGENKSEELEKWILEERFEERIKGRGLLIWGWAPQLLILSHSSIGGFLTHCGWNSTIEAICAGVPMLSWPLFGDQFLNEKLVVHVLKIAVSVGVEDPVQWGEEEKIGVLVKKEDVKGAIDRLMDEGEEREERRKRARELGEVAKSSVEDGGSSQLNLTLLIQDICNNGESA</sequence>
<evidence type="ECO:0000256" key="1">
    <source>
        <dbReference type="ARBA" id="ARBA00009995"/>
    </source>
</evidence>
<dbReference type="Pfam" id="PF26168">
    <property type="entry name" value="Glyco_transf_N"/>
    <property type="match status" value="3"/>
</dbReference>
<dbReference type="Gene3D" id="3.40.50.2000">
    <property type="entry name" value="Glycogen Phosphorylase B"/>
    <property type="match status" value="9"/>
</dbReference>
<reference evidence="6 7" key="1">
    <citation type="journal article" date="2018" name="Sci. Data">
        <title>The draft genome sequence of cork oak.</title>
        <authorList>
            <person name="Ramos A.M."/>
            <person name="Usie A."/>
            <person name="Barbosa P."/>
            <person name="Barros P.M."/>
            <person name="Capote T."/>
            <person name="Chaves I."/>
            <person name="Simoes F."/>
            <person name="Abreu I."/>
            <person name="Carrasquinho I."/>
            <person name="Faro C."/>
            <person name="Guimaraes J.B."/>
            <person name="Mendonca D."/>
            <person name="Nobrega F."/>
            <person name="Rodrigues L."/>
            <person name="Saibo N.J.M."/>
            <person name="Varela M.C."/>
            <person name="Egas C."/>
            <person name="Matos J."/>
            <person name="Miguel C.M."/>
            <person name="Oliveira M.M."/>
            <person name="Ricardo C.P."/>
            <person name="Goncalves S."/>
        </authorList>
    </citation>
    <scope>NUCLEOTIDE SEQUENCE [LARGE SCALE GENOMIC DNA]</scope>
    <source>
        <strain evidence="7">cv. HL8</strain>
    </source>
</reference>
<feature type="compositionally biased region" description="Basic and acidic residues" evidence="4">
    <location>
        <begin position="1617"/>
        <end position="1634"/>
    </location>
</feature>
<keyword evidence="7" id="KW-1185">Reference proteome</keyword>
<feature type="domain" description="Glycosyltransferase N-terminal" evidence="5">
    <location>
        <begin position="1187"/>
        <end position="1423"/>
    </location>
</feature>
<dbReference type="CDD" id="cd03784">
    <property type="entry name" value="GT1_Gtf-like"/>
    <property type="match status" value="3"/>
</dbReference>
<gene>
    <name evidence="6" type="primary">UGT73C2_0</name>
    <name evidence="6" type="ORF">CFP56_019034</name>
</gene>
<dbReference type="SUPFAM" id="SSF53756">
    <property type="entry name" value="UDP-Glycosyltransferase/glycogen phosphorylase"/>
    <property type="match status" value="5"/>
</dbReference>
<dbReference type="InterPro" id="IPR058980">
    <property type="entry name" value="Glyco_transf_N"/>
</dbReference>
<dbReference type="InterPro" id="IPR002213">
    <property type="entry name" value="UDP_glucos_trans"/>
</dbReference>
<dbReference type="Pfam" id="PF00201">
    <property type="entry name" value="UDPGT"/>
    <property type="match status" value="1"/>
</dbReference>
<dbReference type="Proteomes" id="UP000237347">
    <property type="component" value="Unassembled WGS sequence"/>
</dbReference>
<dbReference type="FunFam" id="3.40.50.2000:FF:000071">
    <property type="entry name" value="Glycosyltransferase"/>
    <property type="match status" value="4"/>
</dbReference>
<proteinExistence type="inferred from homology"/>
<feature type="domain" description="Glycosyltransferase N-terminal" evidence="5">
    <location>
        <begin position="509"/>
        <end position="745"/>
    </location>
</feature>
<comment type="similarity">
    <text evidence="1">Belongs to the UDP-glycosyltransferase family.</text>
</comment>
<accession>A0AAW0KLB1</accession>
<evidence type="ECO:0000256" key="2">
    <source>
        <dbReference type="ARBA" id="ARBA00022676"/>
    </source>
</evidence>
<dbReference type="InterPro" id="IPR035595">
    <property type="entry name" value="UDP_glycos_trans_CS"/>
</dbReference>
<feature type="domain" description="Glycosyltransferase N-terminal" evidence="5">
    <location>
        <begin position="190"/>
        <end position="428"/>
    </location>
</feature>
<feature type="region of interest" description="Disordered" evidence="4">
    <location>
        <begin position="1617"/>
        <end position="1644"/>
    </location>
</feature>
<organism evidence="6 7">
    <name type="scientific">Quercus suber</name>
    <name type="common">Cork oak</name>
    <dbReference type="NCBI Taxonomy" id="58331"/>
    <lineage>
        <taxon>Eukaryota</taxon>
        <taxon>Viridiplantae</taxon>
        <taxon>Streptophyta</taxon>
        <taxon>Embryophyta</taxon>
        <taxon>Tracheophyta</taxon>
        <taxon>Spermatophyta</taxon>
        <taxon>Magnoliopsida</taxon>
        <taxon>eudicotyledons</taxon>
        <taxon>Gunneridae</taxon>
        <taxon>Pentapetalae</taxon>
        <taxon>rosids</taxon>
        <taxon>fabids</taxon>
        <taxon>Fagales</taxon>
        <taxon>Fagaceae</taxon>
        <taxon>Quercus</taxon>
    </lineage>
</organism>
<dbReference type="GO" id="GO:0035251">
    <property type="term" value="F:UDP-glucosyltransferase activity"/>
    <property type="evidence" value="ECO:0007669"/>
    <property type="project" value="TreeGrafter"/>
</dbReference>
<dbReference type="PANTHER" id="PTHR48047:SF229">
    <property type="entry name" value="UDP-GLYCOSYLTRANSFERASE 73C3-RELATED"/>
    <property type="match status" value="1"/>
</dbReference>
<dbReference type="PANTHER" id="PTHR48047">
    <property type="entry name" value="GLYCOSYLTRANSFERASE"/>
    <property type="match status" value="1"/>
</dbReference>
<dbReference type="FunFam" id="3.40.50.2000:FF:000047">
    <property type="entry name" value="Glycosyltransferase"/>
    <property type="match status" value="1"/>
</dbReference>
<protein>
    <submittedName>
        <fullName evidence="6">Udp-glycosyltransferase 73c2</fullName>
    </submittedName>
</protein>
<keyword evidence="3" id="KW-0808">Transferase</keyword>